<gene>
    <name evidence="1" type="ORF">MKK02DRAFT_41126</name>
</gene>
<dbReference type="Proteomes" id="UP001164286">
    <property type="component" value="Unassembled WGS sequence"/>
</dbReference>
<sequence>MIATALLATAGLVERQAPSSAPALSAPSGSTVQVITTSLFPGGVSPGYTALVTTIPLVCLDGCFAVATYYEYCFLQNTFLNGTTVGAEPCNNVCNQTNFNGITQCLNCIVANGDERPYGYTNNTSLTALPSATNSAGGVTPQAFVGATLINATVANGWLRNMTNLCSSRGTNVTAATSITAVPTTTGPYQASWTSGQTISRTQWPGLSQYPPRVYTSTRTIGIAALASESSRGAGMSTVEGAPLRWVMGGALLAWAVL</sequence>
<name>A0AA38H2F0_9TREE</name>
<comment type="caution">
    <text evidence="1">The sequence shown here is derived from an EMBL/GenBank/DDBJ whole genome shotgun (WGS) entry which is preliminary data.</text>
</comment>
<organism evidence="1 2">
    <name type="scientific">Dioszegia hungarica</name>
    <dbReference type="NCBI Taxonomy" id="4972"/>
    <lineage>
        <taxon>Eukaryota</taxon>
        <taxon>Fungi</taxon>
        <taxon>Dikarya</taxon>
        <taxon>Basidiomycota</taxon>
        <taxon>Agaricomycotina</taxon>
        <taxon>Tremellomycetes</taxon>
        <taxon>Tremellales</taxon>
        <taxon>Bulleribasidiaceae</taxon>
        <taxon>Dioszegia</taxon>
    </lineage>
</organism>
<dbReference type="EMBL" id="JAKWFO010000014">
    <property type="protein sequence ID" value="KAI9632815.1"/>
    <property type="molecule type" value="Genomic_DNA"/>
</dbReference>
<dbReference type="AlphaFoldDB" id="A0AA38H2F0"/>
<evidence type="ECO:0000313" key="2">
    <source>
        <dbReference type="Proteomes" id="UP001164286"/>
    </source>
</evidence>
<accession>A0AA38H2F0</accession>
<dbReference type="GeneID" id="77730652"/>
<proteinExistence type="predicted"/>
<protein>
    <submittedName>
        <fullName evidence="1">Uncharacterized protein</fullName>
    </submittedName>
</protein>
<evidence type="ECO:0000313" key="1">
    <source>
        <dbReference type="EMBL" id="KAI9632815.1"/>
    </source>
</evidence>
<dbReference type="RefSeq" id="XP_052942592.1">
    <property type="nucleotide sequence ID" value="XM_053091447.1"/>
</dbReference>
<keyword evidence="2" id="KW-1185">Reference proteome</keyword>
<reference evidence="1" key="1">
    <citation type="journal article" date="2022" name="G3 (Bethesda)">
        <title>High quality genome of the basidiomycete yeast Dioszegia hungarica PDD-24b-2 isolated from cloud water.</title>
        <authorList>
            <person name="Jarrige D."/>
            <person name="Haridas S."/>
            <person name="Bleykasten-Grosshans C."/>
            <person name="Joly M."/>
            <person name="Nadalig T."/>
            <person name="Sancelme M."/>
            <person name="Vuilleumier S."/>
            <person name="Grigoriev I.V."/>
            <person name="Amato P."/>
            <person name="Bringel F."/>
        </authorList>
    </citation>
    <scope>NUCLEOTIDE SEQUENCE</scope>
    <source>
        <strain evidence="1">PDD-24b-2</strain>
    </source>
</reference>